<organism evidence="1 2">
    <name type="scientific">Halorientalis pallida</name>
    <dbReference type="NCBI Taxonomy" id="2479928"/>
    <lineage>
        <taxon>Archaea</taxon>
        <taxon>Methanobacteriati</taxon>
        <taxon>Methanobacteriota</taxon>
        <taxon>Stenosarchaea group</taxon>
        <taxon>Halobacteria</taxon>
        <taxon>Halobacteriales</taxon>
        <taxon>Haloarculaceae</taxon>
        <taxon>Halorientalis</taxon>
    </lineage>
</organism>
<sequence>MPSEKLVPYSFEIYEHGNPDNGYNLTQLHAHDTAFDESHILDLMETLFSNQDTNLEPSTNDKTFVIEEYHRDGNVIEGIVSTGYHGYEAEIRDVESGDMTHLKGEDEAEQMPLYFLIYLPHTREGKPYDNGQTALIILHQVNRIGVKGKLKKHIEQTCLSGVTDYTMKMEPVSTEEVLEKVIEADRVAKLDINVRKIPGDDESRMELVKGLSTEEVGTRSLVLRPEHGGNFQWVKNKAASLKDRDTHFGTIVSDDVEDFTVTIQKDGGRSETFSLLNEEVAMRKDLDSDELRTDAGLITAHSLRSEANDLANDILDQQIVEPVTGTANVEK</sequence>
<dbReference type="AlphaFoldDB" id="A0A498L2U9"/>
<evidence type="ECO:0000313" key="1">
    <source>
        <dbReference type="EMBL" id="RXK50084.1"/>
    </source>
</evidence>
<comment type="caution">
    <text evidence="1">The sequence shown here is derived from an EMBL/GenBank/DDBJ whole genome shotgun (WGS) entry which is preliminary data.</text>
</comment>
<dbReference type="Proteomes" id="UP000289691">
    <property type="component" value="Unassembled WGS sequence"/>
</dbReference>
<evidence type="ECO:0000313" key="2">
    <source>
        <dbReference type="Proteomes" id="UP000289691"/>
    </source>
</evidence>
<accession>A0A498L2U9</accession>
<reference evidence="1 2" key="1">
    <citation type="submission" date="2019-01" db="EMBL/GenBank/DDBJ databases">
        <title>Halorientalis sp. F13-25 a new haloarchaeum isolated from hypersaline water.</title>
        <authorList>
            <person name="Ana D.-V."/>
            <person name="Cristina S.-P."/>
            <person name="Antonio V."/>
        </authorList>
    </citation>
    <scope>NUCLEOTIDE SEQUENCE [LARGE SCALE GENOMIC DNA]</scope>
    <source>
        <strain evidence="1 2">F13-25</strain>
    </source>
</reference>
<dbReference type="OrthoDB" id="350139at2157"/>
<proteinExistence type="predicted"/>
<dbReference type="EMBL" id="RDFA01000002">
    <property type="protein sequence ID" value="RXK50084.1"/>
    <property type="molecule type" value="Genomic_DNA"/>
</dbReference>
<protein>
    <submittedName>
        <fullName evidence="1">Uncharacterized protein</fullName>
    </submittedName>
</protein>
<dbReference type="RefSeq" id="WP_129068047.1">
    <property type="nucleotide sequence ID" value="NZ_RDFA01000002.1"/>
</dbReference>
<keyword evidence="2" id="KW-1185">Reference proteome</keyword>
<name>A0A498L2U9_9EURY</name>
<gene>
    <name evidence="1" type="ORF">EAF64_05840</name>
</gene>